<proteinExistence type="predicted"/>
<name>A0A1I0EX66_9ACTN</name>
<protein>
    <submittedName>
        <fullName evidence="1">Uncharacterized protein</fullName>
    </submittedName>
</protein>
<keyword evidence="2" id="KW-1185">Reference proteome</keyword>
<dbReference type="RefSeq" id="WP_091444732.1">
    <property type="nucleotide sequence ID" value="NZ_FOIE01000005.1"/>
</dbReference>
<sequence>MTDLHLVVGGLLTRDPLLGTLLLNHAVGLQCERLPAPSSIVPSWAADERPGAPAGGELLTVEAHVSRYTPRPHRCLDHVLDTVHAVLTDGAVRAERLDDGGVPDIGSGTVSRSATWALAPVAVGVLGRPATGYRPSGAASSSR</sequence>
<accession>A0A1I0EX66</accession>
<organism evidence="1 2">
    <name type="scientific">Geodermatophilus poikilotrophus</name>
    <dbReference type="NCBI Taxonomy" id="1333667"/>
    <lineage>
        <taxon>Bacteria</taxon>
        <taxon>Bacillati</taxon>
        <taxon>Actinomycetota</taxon>
        <taxon>Actinomycetes</taxon>
        <taxon>Geodermatophilales</taxon>
        <taxon>Geodermatophilaceae</taxon>
        <taxon>Geodermatophilus</taxon>
    </lineage>
</organism>
<reference evidence="2" key="1">
    <citation type="submission" date="2016-10" db="EMBL/GenBank/DDBJ databases">
        <authorList>
            <person name="Varghese N."/>
            <person name="Submissions S."/>
        </authorList>
    </citation>
    <scope>NUCLEOTIDE SEQUENCE [LARGE SCALE GENOMIC DNA]</scope>
    <source>
        <strain evidence="2">DSM 44209</strain>
    </source>
</reference>
<dbReference type="Proteomes" id="UP000198507">
    <property type="component" value="Unassembled WGS sequence"/>
</dbReference>
<gene>
    <name evidence="1" type="ORF">SAMN04488546_2598</name>
</gene>
<evidence type="ECO:0000313" key="1">
    <source>
        <dbReference type="EMBL" id="SET49267.1"/>
    </source>
</evidence>
<dbReference type="OrthoDB" id="5188912at2"/>
<dbReference type="EMBL" id="FOIE01000005">
    <property type="protein sequence ID" value="SET49267.1"/>
    <property type="molecule type" value="Genomic_DNA"/>
</dbReference>
<evidence type="ECO:0000313" key="2">
    <source>
        <dbReference type="Proteomes" id="UP000198507"/>
    </source>
</evidence>
<dbReference type="AlphaFoldDB" id="A0A1I0EX66"/>